<evidence type="ECO:0000259" key="1">
    <source>
        <dbReference type="PROSITE" id="PS51340"/>
    </source>
</evidence>
<comment type="caution">
    <text evidence="2">The sequence shown here is derived from an EMBL/GenBank/DDBJ whole genome shotgun (WGS) entry which is preliminary data.</text>
</comment>
<gene>
    <name evidence="2" type="ORF">PFISCL1PPCAC_12726</name>
</gene>
<dbReference type="SUPFAM" id="SSF50800">
    <property type="entry name" value="PK beta-barrel domain-like"/>
    <property type="match status" value="1"/>
</dbReference>
<sequence>RFQLSMHLSTAAKLLATALGGSIVSYTLYRLIRERYTEEWVEVGTVGSLWIYPVKSCYRKEVDWFSCSHSGPSQGELADRQFVIVDEDSGMICTARQMPKLAILKVEVCARFLTVTTPNGQTASTCLDEVVKQGTWTNAMLRKGEYSRGLDCGDAIAQLLNNYCQAIHGVRMLYCPPKTVSVLDEMVSLCKKLLGSQQKNSFVEQSPFYVTTESSLESLNERLERQVTSANFRPNITIFGSTAWDEDRWAQIRFGDETVLNCDKLCTRCTVTTVDPESGVKDAAMEPVRTMKRFRPVADGRMTNGRTGPVFGVNASLIAPGLIRKGQRVYARYKY</sequence>
<dbReference type="InterPro" id="IPR011037">
    <property type="entry name" value="Pyrv_Knase-like_insert_dom_sf"/>
</dbReference>
<evidence type="ECO:0000313" key="2">
    <source>
        <dbReference type="EMBL" id="GMT21429.1"/>
    </source>
</evidence>
<dbReference type="Pfam" id="PF03473">
    <property type="entry name" value="MOSC"/>
    <property type="match status" value="1"/>
</dbReference>
<dbReference type="GO" id="GO:0030151">
    <property type="term" value="F:molybdenum ion binding"/>
    <property type="evidence" value="ECO:0007669"/>
    <property type="project" value="InterPro"/>
</dbReference>
<dbReference type="Proteomes" id="UP001432322">
    <property type="component" value="Unassembled WGS sequence"/>
</dbReference>
<dbReference type="PANTHER" id="PTHR36930">
    <property type="entry name" value="METAL-SULFUR CLUSTER BIOSYNTHESIS PROTEINS YUAD-RELATED"/>
    <property type="match status" value="1"/>
</dbReference>
<evidence type="ECO:0000313" key="3">
    <source>
        <dbReference type="Proteomes" id="UP001432322"/>
    </source>
</evidence>
<dbReference type="GO" id="GO:0030170">
    <property type="term" value="F:pyridoxal phosphate binding"/>
    <property type="evidence" value="ECO:0007669"/>
    <property type="project" value="InterPro"/>
</dbReference>
<protein>
    <recommendedName>
        <fullName evidence="1">MOSC domain-containing protein</fullName>
    </recommendedName>
</protein>
<dbReference type="PROSITE" id="PS51340">
    <property type="entry name" value="MOSC"/>
    <property type="match status" value="1"/>
</dbReference>
<dbReference type="EMBL" id="BTSY01000004">
    <property type="protein sequence ID" value="GMT21429.1"/>
    <property type="molecule type" value="Genomic_DNA"/>
</dbReference>
<organism evidence="2 3">
    <name type="scientific">Pristionchus fissidentatus</name>
    <dbReference type="NCBI Taxonomy" id="1538716"/>
    <lineage>
        <taxon>Eukaryota</taxon>
        <taxon>Metazoa</taxon>
        <taxon>Ecdysozoa</taxon>
        <taxon>Nematoda</taxon>
        <taxon>Chromadorea</taxon>
        <taxon>Rhabditida</taxon>
        <taxon>Rhabditina</taxon>
        <taxon>Diplogasteromorpha</taxon>
        <taxon>Diplogasteroidea</taxon>
        <taxon>Neodiplogasteridae</taxon>
        <taxon>Pristionchus</taxon>
    </lineage>
</organism>
<keyword evidence="3" id="KW-1185">Reference proteome</keyword>
<dbReference type="InterPro" id="IPR005302">
    <property type="entry name" value="MoCF_Sase_C"/>
</dbReference>
<dbReference type="PANTHER" id="PTHR36930:SF1">
    <property type="entry name" value="MOSC DOMAIN-CONTAINING PROTEIN"/>
    <property type="match status" value="1"/>
</dbReference>
<dbReference type="Pfam" id="PF03476">
    <property type="entry name" value="MOSC_N"/>
    <property type="match status" value="1"/>
</dbReference>
<dbReference type="GO" id="GO:0003824">
    <property type="term" value="F:catalytic activity"/>
    <property type="evidence" value="ECO:0007669"/>
    <property type="project" value="InterPro"/>
</dbReference>
<dbReference type="SUPFAM" id="SSF141673">
    <property type="entry name" value="MOSC N-terminal domain-like"/>
    <property type="match status" value="1"/>
</dbReference>
<dbReference type="AlphaFoldDB" id="A0AAV5VUJ6"/>
<reference evidence="2" key="1">
    <citation type="submission" date="2023-10" db="EMBL/GenBank/DDBJ databases">
        <title>Genome assembly of Pristionchus species.</title>
        <authorList>
            <person name="Yoshida K."/>
            <person name="Sommer R.J."/>
        </authorList>
    </citation>
    <scope>NUCLEOTIDE SEQUENCE</scope>
    <source>
        <strain evidence="2">RS5133</strain>
    </source>
</reference>
<proteinExistence type="predicted"/>
<dbReference type="InterPro" id="IPR005303">
    <property type="entry name" value="MOCOS_middle"/>
</dbReference>
<feature type="non-terminal residue" evidence="2">
    <location>
        <position position="1"/>
    </location>
</feature>
<dbReference type="InterPro" id="IPR052716">
    <property type="entry name" value="MOSC_domain"/>
</dbReference>
<accession>A0AAV5VUJ6</accession>
<feature type="domain" description="MOSC" evidence="1">
    <location>
        <begin position="181"/>
        <end position="332"/>
    </location>
</feature>
<name>A0AAV5VUJ6_9BILA</name>